<protein>
    <submittedName>
        <fullName evidence="2">Uncharacterized protein</fullName>
    </submittedName>
</protein>
<feature type="transmembrane region" description="Helical" evidence="1">
    <location>
        <begin position="12"/>
        <end position="28"/>
    </location>
</feature>
<comment type="caution">
    <text evidence="2">The sequence shown here is derived from an EMBL/GenBank/DDBJ whole genome shotgun (WGS) entry which is preliminary data.</text>
</comment>
<keyword evidence="1" id="KW-1133">Transmembrane helix</keyword>
<organism evidence="2 3">
    <name type="scientific">Panicum virgatum</name>
    <name type="common">Blackwell switchgrass</name>
    <dbReference type="NCBI Taxonomy" id="38727"/>
    <lineage>
        <taxon>Eukaryota</taxon>
        <taxon>Viridiplantae</taxon>
        <taxon>Streptophyta</taxon>
        <taxon>Embryophyta</taxon>
        <taxon>Tracheophyta</taxon>
        <taxon>Spermatophyta</taxon>
        <taxon>Magnoliopsida</taxon>
        <taxon>Liliopsida</taxon>
        <taxon>Poales</taxon>
        <taxon>Poaceae</taxon>
        <taxon>PACMAD clade</taxon>
        <taxon>Panicoideae</taxon>
        <taxon>Panicodae</taxon>
        <taxon>Paniceae</taxon>
        <taxon>Panicinae</taxon>
        <taxon>Panicum</taxon>
        <taxon>Panicum sect. Hiantes</taxon>
    </lineage>
</organism>
<gene>
    <name evidence="2" type="ORF">PVAP13_2NG336168</name>
</gene>
<dbReference type="Proteomes" id="UP000823388">
    <property type="component" value="Chromosome 2N"/>
</dbReference>
<evidence type="ECO:0000313" key="3">
    <source>
        <dbReference type="Proteomes" id="UP000823388"/>
    </source>
</evidence>
<sequence length="45" mass="5377">MLLNCLTKRSLKLFTWSLSIYLLLCMFNERSNHAMVKKTCKRLRA</sequence>
<accession>A0A8T0VEF7</accession>
<keyword evidence="3" id="KW-1185">Reference proteome</keyword>
<proteinExistence type="predicted"/>
<dbReference type="EMBL" id="CM029040">
    <property type="protein sequence ID" value="KAG2635171.1"/>
    <property type="molecule type" value="Genomic_DNA"/>
</dbReference>
<keyword evidence="1" id="KW-0472">Membrane</keyword>
<evidence type="ECO:0000256" key="1">
    <source>
        <dbReference type="SAM" id="Phobius"/>
    </source>
</evidence>
<name>A0A8T0VEF7_PANVG</name>
<evidence type="ECO:0000313" key="2">
    <source>
        <dbReference type="EMBL" id="KAG2635171.1"/>
    </source>
</evidence>
<dbReference type="AlphaFoldDB" id="A0A8T0VEF7"/>
<keyword evidence="1" id="KW-0812">Transmembrane</keyword>
<reference evidence="2 3" key="1">
    <citation type="submission" date="2020-05" db="EMBL/GenBank/DDBJ databases">
        <title>WGS assembly of Panicum virgatum.</title>
        <authorList>
            <person name="Lovell J.T."/>
            <person name="Jenkins J."/>
            <person name="Shu S."/>
            <person name="Juenger T.E."/>
            <person name="Schmutz J."/>
        </authorList>
    </citation>
    <scope>NUCLEOTIDE SEQUENCE [LARGE SCALE GENOMIC DNA]</scope>
    <source>
        <strain evidence="3">cv. AP13</strain>
    </source>
</reference>